<dbReference type="InterPro" id="IPR037252">
    <property type="entry name" value="Mib_Herc2_sf"/>
</dbReference>
<feature type="compositionally biased region" description="Polar residues" evidence="1">
    <location>
        <begin position="672"/>
        <end position="683"/>
    </location>
</feature>
<proteinExistence type="predicted"/>
<evidence type="ECO:0000256" key="1">
    <source>
        <dbReference type="SAM" id="MobiDB-lite"/>
    </source>
</evidence>
<feature type="domain" description="VWFA" evidence="2">
    <location>
        <begin position="257"/>
        <end position="476"/>
    </location>
</feature>
<evidence type="ECO:0000259" key="2">
    <source>
        <dbReference type="PROSITE" id="PS50234"/>
    </source>
</evidence>
<gene>
    <name evidence="4" type="ORF">MAR_024599</name>
</gene>
<evidence type="ECO:0008006" key="6">
    <source>
        <dbReference type="Google" id="ProtNLM"/>
    </source>
</evidence>
<dbReference type="InterPro" id="IPR010606">
    <property type="entry name" value="Mib_Herc2"/>
</dbReference>
<feature type="compositionally biased region" description="Low complexity" evidence="1">
    <location>
        <begin position="174"/>
        <end position="186"/>
    </location>
</feature>
<dbReference type="SUPFAM" id="SSF53300">
    <property type="entry name" value="vWA-like"/>
    <property type="match status" value="1"/>
</dbReference>
<dbReference type="EMBL" id="CP111014">
    <property type="protein sequence ID" value="WAR00227.1"/>
    <property type="molecule type" value="Genomic_DNA"/>
</dbReference>
<evidence type="ECO:0000259" key="3">
    <source>
        <dbReference type="PROSITE" id="PS51416"/>
    </source>
</evidence>
<dbReference type="Pfam" id="PF00092">
    <property type="entry name" value="VWA"/>
    <property type="match status" value="1"/>
</dbReference>
<organism evidence="4 5">
    <name type="scientific">Mya arenaria</name>
    <name type="common">Soft-shell clam</name>
    <dbReference type="NCBI Taxonomy" id="6604"/>
    <lineage>
        <taxon>Eukaryota</taxon>
        <taxon>Metazoa</taxon>
        <taxon>Spiralia</taxon>
        <taxon>Lophotrochozoa</taxon>
        <taxon>Mollusca</taxon>
        <taxon>Bivalvia</taxon>
        <taxon>Autobranchia</taxon>
        <taxon>Heteroconchia</taxon>
        <taxon>Euheterodonta</taxon>
        <taxon>Imparidentia</taxon>
        <taxon>Neoheterodontei</taxon>
        <taxon>Myida</taxon>
        <taxon>Myoidea</taxon>
        <taxon>Myidae</taxon>
        <taxon>Mya</taxon>
    </lineage>
</organism>
<dbReference type="PROSITE" id="PS50234">
    <property type="entry name" value="VWFA"/>
    <property type="match status" value="1"/>
</dbReference>
<feature type="compositionally biased region" description="Basic and acidic residues" evidence="1">
    <location>
        <begin position="151"/>
        <end position="162"/>
    </location>
</feature>
<feature type="compositionally biased region" description="Polar residues" evidence="1">
    <location>
        <begin position="163"/>
        <end position="173"/>
    </location>
</feature>
<dbReference type="PROSITE" id="PS51416">
    <property type="entry name" value="MIB_HERC2"/>
    <property type="match status" value="1"/>
</dbReference>
<protein>
    <recommendedName>
        <fullName evidence="6">VWFA domain-containing protein</fullName>
    </recommendedName>
</protein>
<feature type="domain" description="MIB/HERC2" evidence="3">
    <location>
        <begin position="519"/>
        <end position="590"/>
    </location>
</feature>
<feature type="region of interest" description="Disordered" evidence="1">
    <location>
        <begin position="151"/>
        <end position="248"/>
    </location>
</feature>
<keyword evidence="5" id="KW-1185">Reference proteome</keyword>
<reference evidence="4" key="1">
    <citation type="submission" date="2022-11" db="EMBL/GenBank/DDBJ databases">
        <title>Centuries of genome instability and evolution in soft-shell clam transmissible cancer (bioRxiv).</title>
        <authorList>
            <person name="Hart S.F.M."/>
            <person name="Yonemitsu M.A."/>
            <person name="Giersch R.M."/>
            <person name="Beal B.F."/>
            <person name="Arriagada G."/>
            <person name="Davis B.W."/>
            <person name="Ostrander E.A."/>
            <person name="Goff S.P."/>
            <person name="Metzger M.J."/>
        </authorList>
    </citation>
    <scope>NUCLEOTIDE SEQUENCE</scope>
    <source>
        <strain evidence="4">MELC-2E11</strain>
        <tissue evidence="4">Siphon/mantle</tissue>
    </source>
</reference>
<feature type="compositionally biased region" description="Low complexity" evidence="1">
    <location>
        <begin position="662"/>
        <end position="671"/>
    </location>
</feature>
<evidence type="ECO:0000313" key="5">
    <source>
        <dbReference type="Proteomes" id="UP001164746"/>
    </source>
</evidence>
<dbReference type="InterPro" id="IPR036465">
    <property type="entry name" value="vWFA_dom_sf"/>
</dbReference>
<dbReference type="SMART" id="SM00327">
    <property type="entry name" value="VWA"/>
    <property type="match status" value="1"/>
</dbReference>
<evidence type="ECO:0000313" key="4">
    <source>
        <dbReference type="EMBL" id="WAR00227.1"/>
    </source>
</evidence>
<accession>A0ABY7DTR0</accession>
<dbReference type="Proteomes" id="UP001164746">
    <property type="component" value="Chromosome 3"/>
</dbReference>
<dbReference type="SUPFAM" id="SSF159034">
    <property type="entry name" value="Mib/herc2 domain-like"/>
    <property type="match status" value="1"/>
</dbReference>
<dbReference type="CDD" id="cd00198">
    <property type="entry name" value="vWFA"/>
    <property type="match status" value="1"/>
</dbReference>
<name>A0ABY7DTR0_MYAAR</name>
<feature type="region of interest" description="Disordered" evidence="1">
    <location>
        <begin position="662"/>
        <end position="709"/>
    </location>
</feature>
<dbReference type="Gene3D" id="3.40.50.410">
    <property type="entry name" value="von Willebrand factor, type A domain"/>
    <property type="match status" value="1"/>
</dbReference>
<feature type="region of interest" description="Disordered" evidence="1">
    <location>
        <begin position="103"/>
        <end position="125"/>
    </location>
</feature>
<sequence length="709" mass="78564">MCPVSINMMCRVEAISSDLKQIQTTSKFVLNRLNQLRDSGHGCNCKEKIQKTQTEIKTVSTRVDELHSHHTSLVNTQNDLQKQINEMTARMEEMQQTLLTVQTDDSKLQKKSGQTDNETDTVSEKHVANAYYTNSAEKSEPFHMEFKHNEEGPKAELNDKSDYVNTKTNTDPGTTMTSDNTSGTTSRNETKSAIKPVSKHNHTQSAKLSSGDKLISSPNFPSKPVPPAKETTEDTKKDEGSEGLQARSNMKDLEGVNAVICLDISESMATGNAWAQARTFVCNYLAGLEECRREYASRGLEVQNVAFVTFGHETKIQTLYTSDYNKVRTIIDNLKLGGPSPLFGGLVYAMAAAWSPRQQQMLINGIMVHTKIILVTDGRPTELSLIGGPDTQNNDSDATKTDILKVMEEFSQKNIELFCIPVGDCDREFIELMSTVAEGRVKDVAYARRLARHLHLCHTTHMDPLGLGGPGLISEMMPHDPSLSEEDKEDLKDIKEDAERRFMKVISFGRRSGPYDMYTDTDSKLLPAVGTRVRRGPDWGYPPQDSFGPGTVIGQCDNDVQVYVEWDADEYANIYCYGNGDYDLLIVDEPRVPPPGKKVAVGCLVIPGKDGRSTGKNVWDRGVVVKMNPPKALVRWDDGKRGDYSYGEDGKYEIEFCNSGRSASGGSRLGSTTEATEQKTNISVGGGQKNVIPTPRKNKNKNKNANVNK</sequence>
<dbReference type="Gene3D" id="2.30.30.40">
    <property type="entry name" value="SH3 Domains"/>
    <property type="match status" value="2"/>
</dbReference>
<feature type="compositionally biased region" description="Basic and acidic residues" evidence="1">
    <location>
        <begin position="230"/>
        <end position="240"/>
    </location>
</feature>
<dbReference type="InterPro" id="IPR002035">
    <property type="entry name" value="VWF_A"/>
</dbReference>